<dbReference type="InterPro" id="IPR004358">
    <property type="entry name" value="Sig_transdc_His_kin-like_C"/>
</dbReference>
<dbReference type="InterPro" id="IPR003660">
    <property type="entry name" value="HAMP_dom"/>
</dbReference>
<dbReference type="SMART" id="SM00388">
    <property type="entry name" value="HisKA"/>
    <property type="match status" value="1"/>
</dbReference>
<evidence type="ECO:0000256" key="10">
    <source>
        <dbReference type="ARBA" id="ARBA00023136"/>
    </source>
</evidence>
<feature type="transmembrane region" description="Helical" evidence="11">
    <location>
        <begin position="12"/>
        <end position="35"/>
    </location>
</feature>
<dbReference type="PANTHER" id="PTHR45436">
    <property type="entry name" value="SENSOR HISTIDINE KINASE YKOH"/>
    <property type="match status" value="1"/>
</dbReference>
<feature type="domain" description="HAMP" evidence="13">
    <location>
        <begin position="183"/>
        <end position="235"/>
    </location>
</feature>
<comment type="caution">
    <text evidence="14">The sequence shown here is derived from an EMBL/GenBank/DDBJ whole genome shotgun (WGS) entry which is preliminary data.</text>
</comment>
<keyword evidence="15" id="KW-1185">Reference proteome</keyword>
<keyword evidence="14" id="KW-0067">ATP-binding</keyword>
<comment type="subcellular location">
    <subcellularLocation>
        <location evidence="2">Cell membrane</location>
    </subcellularLocation>
</comment>
<evidence type="ECO:0000256" key="9">
    <source>
        <dbReference type="ARBA" id="ARBA00023012"/>
    </source>
</evidence>
<feature type="domain" description="Histidine kinase" evidence="12">
    <location>
        <begin position="243"/>
        <end position="452"/>
    </location>
</feature>
<keyword evidence="10 11" id="KW-0472">Membrane</keyword>
<evidence type="ECO:0000256" key="8">
    <source>
        <dbReference type="ARBA" id="ARBA00022989"/>
    </source>
</evidence>
<dbReference type="CDD" id="cd00075">
    <property type="entry name" value="HATPase"/>
    <property type="match status" value="1"/>
</dbReference>
<dbReference type="RefSeq" id="WP_205121787.1">
    <property type="nucleotide sequence ID" value="NZ_JAFBCM010000001.1"/>
</dbReference>
<evidence type="ECO:0000313" key="15">
    <source>
        <dbReference type="Proteomes" id="UP001595699"/>
    </source>
</evidence>
<dbReference type="GO" id="GO:0005524">
    <property type="term" value="F:ATP binding"/>
    <property type="evidence" value="ECO:0007669"/>
    <property type="project" value="UniProtKB-KW"/>
</dbReference>
<feature type="transmembrane region" description="Helical" evidence="11">
    <location>
        <begin position="158"/>
        <end position="181"/>
    </location>
</feature>
<evidence type="ECO:0000256" key="3">
    <source>
        <dbReference type="ARBA" id="ARBA00012438"/>
    </source>
</evidence>
<evidence type="ECO:0000259" key="13">
    <source>
        <dbReference type="PROSITE" id="PS50885"/>
    </source>
</evidence>
<dbReference type="SUPFAM" id="SSF47384">
    <property type="entry name" value="Homodimeric domain of signal transducing histidine kinase"/>
    <property type="match status" value="1"/>
</dbReference>
<dbReference type="SUPFAM" id="SSF158472">
    <property type="entry name" value="HAMP domain-like"/>
    <property type="match status" value="1"/>
</dbReference>
<evidence type="ECO:0000256" key="11">
    <source>
        <dbReference type="SAM" id="Phobius"/>
    </source>
</evidence>
<dbReference type="PANTHER" id="PTHR45436:SF5">
    <property type="entry name" value="SENSOR HISTIDINE KINASE TRCS"/>
    <property type="match status" value="1"/>
</dbReference>
<dbReference type="Gene3D" id="3.30.565.10">
    <property type="entry name" value="Histidine kinase-like ATPase, C-terminal domain"/>
    <property type="match status" value="1"/>
</dbReference>
<dbReference type="InterPro" id="IPR003594">
    <property type="entry name" value="HATPase_dom"/>
</dbReference>
<dbReference type="InterPro" id="IPR036097">
    <property type="entry name" value="HisK_dim/P_sf"/>
</dbReference>
<dbReference type="PROSITE" id="PS50109">
    <property type="entry name" value="HIS_KIN"/>
    <property type="match status" value="1"/>
</dbReference>
<dbReference type="Pfam" id="PF00512">
    <property type="entry name" value="HisKA"/>
    <property type="match status" value="1"/>
</dbReference>
<dbReference type="InterPro" id="IPR005467">
    <property type="entry name" value="His_kinase_dom"/>
</dbReference>
<dbReference type="SUPFAM" id="SSF55874">
    <property type="entry name" value="ATPase domain of HSP90 chaperone/DNA topoisomerase II/histidine kinase"/>
    <property type="match status" value="1"/>
</dbReference>
<dbReference type="Gene3D" id="6.10.340.10">
    <property type="match status" value="1"/>
</dbReference>
<evidence type="ECO:0000256" key="6">
    <source>
        <dbReference type="ARBA" id="ARBA00022692"/>
    </source>
</evidence>
<keyword evidence="5" id="KW-0808">Transferase</keyword>
<accession>A0ABV7YMJ0</accession>
<gene>
    <name evidence="14" type="ORF">ACFOUW_36670</name>
</gene>
<evidence type="ECO:0000256" key="7">
    <source>
        <dbReference type="ARBA" id="ARBA00022777"/>
    </source>
</evidence>
<dbReference type="SMART" id="SM00304">
    <property type="entry name" value="HAMP"/>
    <property type="match status" value="1"/>
</dbReference>
<dbReference type="Pfam" id="PF02518">
    <property type="entry name" value="HATPase_c"/>
    <property type="match status" value="1"/>
</dbReference>
<dbReference type="Pfam" id="PF00672">
    <property type="entry name" value="HAMP"/>
    <property type="match status" value="1"/>
</dbReference>
<evidence type="ECO:0000259" key="12">
    <source>
        <dbReference type="PROSITE" id="PS50109"/>
    </source>
</evidence>
<dbReference type="Proteomes" id="UP001595699">
    <property type="component" value="Unassembled WGS sequence"/>
</dbReference>
<keyword evidence="6 11" id="KW-0812">Transmembrane</keyword>
<dbReference type="EMBL" id="JBHRZH010000053">
    <property type="protein sequence ID" value="MFC3766411.1"/>
    <property type="molecule type" value="Genomic_DNA"/>
</dbReference>
<dbReference type="PRINTS" id="PR00344">
    <property type="entry name" value="BCTRLSENSOR"/>
</dbReference>
<comment type="catalytic activity">
    <reaction evidence="1">
        <text>ATP + protein L-histidine = ADP + protein N-phospho-L-histidine.</text>
        <dbReference type="EC" id="2.7.13.3"/>
    </reaction>
</comment>
<keyword evidence="14" id="KW-0547">Nucleotide-binding</keyword>
<evidence type="ECO:0000256" key="1">
    <source>
        <dbReference type="ARBA" id="ARBA00000085"/>
    </source>
</evidence>
<dbReference type="EC" id="2.7.13.3" evidence="3"/>
<dbReference type="PROSITE" id="PS50885">
    <property type="entry name" value="HAMP"/>
    <property type="match status" value="1"/>
</dbReference>
<dbReference type="CDD" id="cd00082">
    <property type="entry name" value="HisKA"/>
    <property type="match status" value="1"/>
</dbReference>
<keyword evidence="8 11" id="KW-1133">Transmembrane helix</keyword>
<evidence type="ECO:0000313" key="14">
    <source>
        <dbReference type="EMBL" id="MFC3766411.1"/>
    </source>
</evidence>
<keyword evidence="4" id="KW-0597">Phosphoprotein</keyword>
<organism evidence="14 15">
    <name type="scientific">Tenggerimyces flavus</name>
    <dbReference type="NCBI Taxonomy" id="1708749"/>
    <lineage>
        <taxon>Bacteria</taxon>
        <taxon>Bacillati</taxon>
        <taxon>Actinomycetota</taxon>
        <taxon>Actinomycetes</taxon>
        <taxon>Propionibacteriales</taxon>
        <taxon>Nocardioidaceae</taxon>
        <taxon>Tenggerimyces</taxon>
    </lineage>
</organism>
<dbReference type="Gene3D" id="1.10.287.130">
    <property type="match status" value="1"/>
</dbReference>
<dbReference type="InterPro" id="IPR050428">
    <property type="entry name" value="TCS_sensor_his_kinase"/>
</dbReference>
<proteinExistence type="predicted"/>
<name>A0ABV7YMJ0_9ACTN</name>
<keyword evidence="7" id="KW-0418">Kinase</keyword>
<dbReference type="SMART" id="SM00387">
    <property type="entry name" value="HATPase_c"/>
    <property type="match status" value="1"/>
</dbReference>
<keyword evidence="9" id="KW-0902">Two-component regulatory system</keyword>
<evidence type="ECO:0000256" key="5">
    <source>
        <dbReference type="ARBA" id="ARBA00022679"/>
    </source>
</evidence>
<dbReference type="InterPro" id="IPR003661">
    <property type="entry name" value="HisK_dim/P_dom"/>
</dbReference>
<protein>
    <recommendedName>
        <fullName evidence="3">histidine kinase</fullName>
        <ecNumber evidence="3">2.7.13.3</ecNumber>
    </recommendedName>
</protein>
<reference evidence="15" key="1">
    <citation type="journal article" date="2019" name="Int. J. Syst. Evol. Microbiol.">
        <title>The Global Catalogue of Microorganisms (GCM) 10K type strain sequencing project: providing services to taxonomists for standard genome sequencing and annotation.</title>
        <authorList>
            <consortium name="The Broad Institute Genomics Platform"/>
            <consortium name="The Broad Institute Genome Sequencing Center for Infectious Disease"/>
            <person name="Wu L."/>
            <person name="Ma J."/>
        </authorList>
    </citation>
    <scope>NUCLEOTIDE SEQUENCE [LARGE SCALE GENOMIC DNA]</scope>
    <source>
        <strain evidence="15">CGMCC 4.7241</strain>
    </source>
</reference>
<sequence>MRPPILGLRGRVILAFGVGAAVITTAFAALTYLLAQGYLTEQRHRIALRQTFTDATLVRDQLQTAGVNASDALAKLAPPTTTTIVLRWRGDWYATSLEGGRDAVPAPIRDHVRNGDVITQRVQQGEDPDLIIGLPLPAVNAELYEISSLQELDETLRVLGTVLVVGALVAALGGGALGVWASRSVIQPLDRVAATAALIAAGQLGTRLPATRDPGLATIVGSFNSMVDTLQQRLQRDARLAADVSHELRSPLTTLVAAVEVMNTRRDELPSRSRRALTLVTEELGRFERLLQNLLELARADAGLDPSAIETIPVSELVEHTLDVTARPVGLLTQPKERATVRGDRVRLERVLTNLLDNADRHGGGATGVTVVATAERVLVTVEDDGPGVPEADRGRVFERFATGVARQSSSGTGLGLALAAETVTAHGGTIWCTTKPSGTGARFTFALPRSDA</sequence>
<evidence type="ECO:0000256" key="4">
    <source>
        <dbReference type="ARBA" id="ARBA00022553"/>
    </source>
</evidence>
<evidence type="ECO:0000256" key="2">
    <source>
        <dbReference type="ARBA" id="ARBA00004236"/>
    </source>
</evidence>
<dbReference type="InterPro" id="IPR036890">
    <property type="entry name" value="HATPase_C_sf"/>
</dbReference>